<evidence type="ECO:0000313" key="2">
    <source>
        <dbReference type="Proteomes" id="UP001221898"/>
    </source>
</evidence>
<dbReference type="Proteomes" id="UP001221898">
    <property type="component" value="Unassembled WGS sequence"/>
</dbReference>
<dbReference type="AlphaFoldDB" id="A0AAD7WQP4"/>
<sequence length="120" mass="12324">MKAVLIWGSQRGAEPRAPQTCEGPGGGLSCGSVDHVESPAPLHSCTAGRLIGLESSSLSQLLLISCHSHLTAAAPGPLPPCQAGQGPRVTPLYARGRGLNHRPMGSEVPASLHNDGCCRN</sequence>
<dbReference type="EMBL" id="JAINUG010000048">
    <property type="protein sequence ID" value="KAJ8405510.1"/>
    <property type="molecule type" value="Genomic_DNA"/>
</dbReference>
<proteinExistence type="predicted"/>
<name>A0AAD7WQP4_9TELE</name>
<organism evidence="1 2">
    <name type="scientific">Aldrovandia affinis</name>
    <dbReference type="NCBI Taxonomy" id="143900"/>
    <lineage>
        <taxon>Eukaryota</taxon>
        <taxon>Metazoa</taxon>
        <taxon>Chordata</taxon>
        <taxon>Craniata</taxon>
        <taxon>Vertebrata</taxon>
        <taxon>Euteleostomi</taxon>
        <taxon>Actinopterygii</taxon>
        <taxon>Neopterygii</taxon>
        <taxon>Teleostei</taxon>
        <taxon>Notacanthiformes</taxon>
        <taxon>Halosauridae</taxon>
        <taxon>Aldrovandia</taxon>
    </lineage>
</organism>
<keyword evidence="2" id="KW-1185">Reference proteome</keyword>
<reference evidence="1" key="1">
    <citation type="journal article" date="2023" name="Science">
        <title>Genome structures resolve the early diversification of teleost fishes.</title>
        <authorList>
            <person name="Parey E."/>
            <person name="Louis A."/>
            <person name="Montfort J."/>
            <person name="Bouchez O."/>
            <person name="Roques C."/>
            <person name="Iampietro C."/>
            <person name="Lluch J."/>
            <person name="Castinel A."/>
            <person name="Donnadieu C."/>
            <person name="Desvignes T."/>
            <person name="Floi Bucao C."/>
            <person name="Jouanno E."/>
            <person name="Wen M."/>
            <person name="Mejri S."/>
            <person name="Dirks R."/>
            <person name="Jansen H."/>
            <person name="Henkel C."/>
            <person name="Chen W.J."/>
            <person name="Zahm M."/>
            <person name="Cabau C."/>
            <person name="Klopp C."/>
            <person name="Thompson A.W."/>
            <person name="Robinson-Rechavi M."/>
            <person name="Braasch I."/>
            <person name="Lecointre G."/>
            <person name="Bobe J."/>
            <person name="Postlethwait J.H."/>
            <person name="Berthelot C."/>
            <person name="Roest Crollius H."/>
            <person name="Guiguen Y."/>
        </authorList>
    </citation>
    <scope>NUCLEOTIDE SEQUENCE</scope>
    <source>
        <strain evidence="1">NC1722</strain>
    </source>
</reference>
<gene>
    <name evidence="1" type="ORF">AAFF_G00319830</name>
</gene>
<protein>
    <submittedName>
        <fullName evidence="1">Uncharacterized protein</fullName>
    </submittedName>
</protein>
<accession>A0AAD7WQP4</accession>
<comment type="caution">
    <text evidence="1">The sequence shown here is derived from an EMBL/GenBank/DDBJ whole genome shotgun (WGS) entry which is preliminary data.</text>
</comment>
<evidence type="ECO:0000313" key="1">
    <source>
        <dbReference type="EMBL" id="KAJ8405510.1"/>
    </source>
</evidence>